<evidence type="ECO:0000256" key="1">
    <source>
        <dbReference type="SAM" id="MobiDB-lite"/>
    </source>
</evidence>
<evidence type="ECO:0000313" key="2">
    <source>
        <dbReference type="EMBL" id="SDH22971.1"/>
    </source>
</evidence>
<dbReference type="RefSeq" id="WP_143009794.1">
    <property type="nucleotide sequence ID" value="NZ_FNCY01000004.1"/>
</dbReference>
<sequence length="93" mass="9563">MADEKKVESTVITLVAVERGFYDGALVEPGAQIAFDTVGSDGKTCKLPKWAAKPGDPRLSRPKPKAAGDLKPKAAQSAVKNKSAALAGGDLVG</sequence>
<keyword evidence="3" id="KW-1185">Reference proteome</keyword>
<organism evidence="2 3">
    <name type="scientific">Propionivibrio dicarboxylicus</name>
    <dbReference type="NCBI Taxonomy" id="83767"/>
    <lineage>
        <taxon>Bacteria</taxon>
        <taxon>Pseudomonadati</taxon>
        <taxon>Pseudomonadota</taxon>
        <taxon>Betaproteobacteria</taxon>
        <taxon>Rhodocyclales</taxon>
        <taxon>Rhodocyclaceae</taxon>
        <taxon>Propionivibrio</taxon>
    </lineage>
</organism>
<dbReference type="Proteomes" id="UP000198607">
    <property type="component" value="Unassembled WGS sequence"/>
</dbReference>
<reference evidence="2 3" key="1">
    <citation type="submission" date="2016-10" db="EMBL/GenBank/DDBJ databases">
        <authorList>
            <person name="de Groot N.N."/>
        </authorList>
    </citation>
    <scope>NUCLEOTIDE SEQUENCE [LARGE SCALE GENOMIC DNA]</scope>
    <source>
        <strain evidence="2 3">DSM 5885</strain>
    </source>
</reference>
<proteinExistence type="predicted"/>
<dbReference type="EMBL" id="FNCY01000004">
    <property type="protein sequence ID" value="SDH22971.1"/>
    <property type="molecule type" value="Genomic_DNA"/>
</dbReference>
<feature type="region of interest" description="Disordered" evidence="1">
    <location>
        <begin position="46"/>
        <end position="93"/>
    </location>
</feature>
<accession>A0A1G8APN5</accession>
<gene>
    <name evidence="2" type="ORF">SAMN05660652_01458</name>
</gene>
<evidence type="ECO:0000313" key="3">
    <source>
        <dbReference type="Proteomes" id="UP000198607"/>
    </source>
</evidence>
<name>A0A1G8APN5_9RHOO</name>
<dbReference type="STRING" id="83767.SAMN05660652_01458"/>
<protein>
    <submittedName>
        <fullName evidence="2">Uncharacterized protein</fullName>
    </submittedName>
</protein>
<dbReference type="OrthoDB" id="8366071at2"/>
<dbReference type="AlphaFoldDB" id="A0A1G8APN5"/>